<reference evidence="4 5" key="1">
    <citation type="submission" date="2017-10" db="EMBL/GenBank/DDBJ databases">
        <title>Comparative genomics in systemic dimorphic fungi from Ajellomycetaceae.</title>
        <authorList>
            <person name="Munoz J.F."/>
            <person name="Mcewen J.G."/>
            <person name="Clay O.K."/>
            <person name="Cuomo C.A."/>
        </authorList>
    </citation>
    <scope>NUCLEOTIDE SEQUENCE [LARGE SCALE GENOMIC DNA]</scope>
    <source>
        <strain evidence="4 5">UAMH130</strain>
    </source>
</reference>
<evidence type="ECO:0000313" key="5">
    <source>
        <dbReference type="Proteomes" id="UP000224080"/>
    </source>
</evidence>
<gene>
    <name evidence="4" type="ORF">GX51_05448</name>
</gene>
<dbReference type="GO" id="GO:0005737">
    <property type="term" value="C:cytoplasm"/>
    <property type="evidence" value="ECO:0007669"/>
    <property type="project" value="TreeGrafter"/>
</dbReference>
<dbReference type="OrthoDB" id="2117972at2759"/>
<name>A0A2B7WWZ0_9EURO</name>
<feature type="compositionally biased region" description="Basic and acidic residues" evidence="2">
    <location>
        <begin position="9"/>
        <end position="21"/>
    </location>
</feature>
<dbReference type="EMBL" id="PDNC01000077">
    <property type="protein sequence ID" value="PGH01012.1"/>
    <property type="molecule type" value="Genomic_DNA"/>
</dbReference>
<dbReference type="InterPro" id="IPR036047">
    <property type="entry name" value="F-box-like_dom_sf"/>
</dbReference>
<dbReference type="PANTHER" id="PTHR12874">
    <property type="entry name" value="F-BOX ONLY PROTEIN 48-RELATED"/>
    <property type="match status" value="1"/>
</dbReference>
<evidence type="ECO:0000256" key="2">
    <source>
        <dbReference type="SAM" id="MobiDB-lite"/>
    </source>
</evidence>
<evidence type="ECO:0000259" key="3">
    <source>
        <dbReference type="PROSITE" id="PS50181"/>
    </source>
</evidence>
<organism evidence="4 5">
    <name type="scientific">Blastomyces parvus</name>
    <dbReference type="NCBI Taxonomy" id="2060905"/>
    <lineage>
        <taxon>Eukaryota</taxon>
        <taxon>Fungi</taxon>
        <taxon>Dikarya</taxon>
        <taxon>Ascomycota</taxon>
        <taxon>Pezizomycotina</taxon>
        <taxon>Eurotiomycetes</taxon>
        <taxon>Eurotiomycetidae</taxon>
        <taxon>Onygenales</taxon>
        <taxon>Ajellomycetaceae</taxon>
        <taxon>Blastomyces</taxon>
    </lineage>
</organism>
<proteinExistence type="predicted"/>
<feature type="region of interest" description="Disordered" evidence="2">
    <location>
        <begin position="1"/>
        <end position="74"/>
    </location>
</feature>
<dbReference type="Proteomes" id="UP000224080">
    <property type="component" value="Unassembled WGS sequence"/>
</dbReference>
<dbReference type="STRING" id="2060905.A0A2B7WWZ0"/>
<dbReference type="PROSITE" id="PS50181">
    <property type="entry name" value="FBOX"/>
    <property type="match status" value="1"/>
</dbReference>
<dbReference type="InterPro" id="IPR001810">
    <property type="entry name" value="F-box_dom"/>
</dbReference>
<dbReference type="Pfam" id="PF19270">
    <property type="entry name" value="FBO_C"/>
    <property type="match status" value="1"/>
</dbReference>
<feature type="region of interest" description="Disordered" evidence="2">
    <location>
        <begin position="88"/>
        <end position="108"/>
    </location>
</feature>
<accession>A0A2B7WWZ0</accession>
<feature type="region of interest" description="Disordered" evidence="2">
    <location>
        <begin position="449"/>
        <end position="503"/>
    </location>
</feature>
<dbReference type="InterPro" id="IPR045464">
    <property type="entry name" value="Hrt3/FBXO9_C"/>
</dbReference>
<keyword evidence="1" id="KW-0833">Ubl conjugation pathway</keyword>
<dbReference type="GO" id="GO:0031146">
    <property type="term" value="P:SCF-dependent proteasomal ubiquitin-dependent protein catabolic process"/>
    <property type="evidence" value="ECO:0007669"/>
    <property type="project" value="TreeGrafter"/>
</dbReference>
<evidence type="ECO:0000256" key="1">
    <source>
        <dbReference type="ARBA" id="ARBA00022786"/>
    </source>
</evidence>
<dbReference type="GO" id="GO:0019005">
    <property type="term" value="C:SCF ubiquitin ligase complex"/>
    <property type="evidence" value="ECO:0007669"/>
    <property type="project" value="TreeGrafter"/>
</dbReference>
<protein>
    <submittedName>
        <fullName evidence="4">F-box protein 9</fullName>
    </submittedName>
</protein>
<dbReference type="PANTHER" id="PTHR12874:SF9">
    <property type="entry name" value="F-BOX ONLY PROTEIN 48"/>
    <property type="match status" value="1"/>
</dbReference>
<dbReference type="FunFam" id="1.20.1280.50:FF:000052">
    <property type="entry name" value="F-box protein (Pof7), putative"/>
    <property type="match status" value="1"/>
</dbReference>
<dbReference type="AlphaFoldDB" id="A0A2B7WWZ0"/>
<comment type="caution">
    <text evidence="4">The sequence shown here is derived from an EMBL/GenBank/DDBJ whole genome shotgun (WGS) entry which is preliminary data.</text>
</comment>
<dbReference type="Gene3D" id="1.20.1280.50">
    <property type="match status" value="1"/>
</dbReference>
<dbReference type="Pfam" id="PF12937">
    <property type="entry name" value="F-box-like"/>
    <property type="match status" value="1"/>
</dbReference>
<evidence type="ECO:0000313" key="4">
    <source>
        <dbReference type="EMBL" id="PGH01012.1"/>
    </source>
</evidence>
<keyword evidence="5" id="KW-1185">Reference proteome</keyword>
<sequence length="584" mass="64881">MEPNTDELESFRRQWREEVSARAKGTATSQPKARQTAYPLPTASSTHKIPPRHPATDQVDEDEEEKVPAAGGVSAPHKHEELVEQMRTHHVTSGDDDSFHRHPEKPPTSALEHFEAAAQKEAQGNLGSSLDLYRKAYRLDSKVDQEYRKKHFPPALTLPGINPSAAPVTVPNTAHHSQEGPVLSTAELIASFASSPILGAGPIIEGTPPPPCPISKVPSEVLVEILWHVALLDPAAFGRLSLVCKRLAYHFVRENHIWRRLCQGHEFGFGAMHYDFACDVKWHRINSFLSKFTLFPFGQTNLQIPKPLLSWSQVFQAFPRIRFTGVYISTVNYNRPGANSSLHNVSWNAPIHIVTYYRYLRFYPDGTVISLLSTTEPVDVVPHISKENLEILHVGTPAQAHHRHQHHTSDTTQTAVPLANPIPPVAAAALKHCLRGRWHLNNPYPPISPPPAAVASEQLEGSDSVPPMTSAPLASPTPPPSKFRPAATASSTTSGNDILPDPRDLFVETEGVDPKYTYTMHLALRSTSGGRHVGEHVTSNPSKNTKLMWKGFWSYNRLTDDWAEFGLRNDRAFVFRRVRGWGMG</sequence>
<dbReference type="SUPFAM" id="SSF81383">
    <property type="entry name" value="F-box domain"/>
    <property type="match status" value="1"/>
</dbReference>
<feature type="domain" description="F-box" evidence="3">
    <location>
        <begin position="211"/>
        <end position="261"/>
    </location>
</feature>